<reference evidence="2" key="1">
    <citation type="journal article" date="2017" name="Nat. Ecol. Evol.">
        <title>Genome expansion and lineage-specific genetic innovations in the forest pathogenic fungi Armillaria.</title>
        <authorList>
            <person name="Sipos G."/>
            <person name="Prasanna A.N."/>
            <person name="Walter M.C."/>
            <person name="O'Connor E."/>
            <person name="Balint B."/>
            <person name="Krizsan K."/>
            <person name="Kiss B."/>
            <person name="Hess J."/>
            <person name="Varga T."/>
            <person name="Slot J."/>
            <person name="Riley R."/>
            <person name="Boka B."/>
            <person name="Rigling D."/>
            <person name="Barry K."/>
            <person name="Lee J."/>
            <person name="Mihaltcheva S."/>
            <person name="LaButti K."/>
            <person name="Lipzen A."/>
            <person name="Waldron R."/>
            <person name="Moloney N.M."/>
            <person name="Sperisen C."/>
            <person name="Kredics L."/>
            <person name="Vagvoelgyi C."/>
            <person name="Patrignani A."/>
            <person name="Fitzpatrick D."/>
            <person name="Nagy I."/>
            <person name="Doyle S."/>
            <person name="Anderson J.B."/>
            <person name="Grigoriev I.V."/>
            <person name="Gueldener U."/>
            <person name="Muensterkoetter M."/>
            <person name="Nagy L.G."/>
        </authorList>
    </citation>
    <scope>NUCLEOTIDE SEQUENCE [LARGE SCALE GENOMIC DNA]</scope>
    <source>
        <strain evidence="2">Ar21-2</strain>
    </source>
</reference>
<dbReference type="Proteomes" id="UP000217790">
    <property type="component" value="Unassembled WGS sequence"/>
</dbReference>
<dbReference type="OrthoDB" id="10604410at2759"/>
<evidence type="ECO:0000313" key="2">
    <source>
        <dbReference type="Proteomes" id="UP000217790"/>
    </source>
</evidence>
<proteinExistence type="predicted"/>
<dbReference type="InParanoid" id="A0A2H3D1U7"/>
<protein>
    <submittedName>
        <fullName evidence="1">Uncharacterized protein</fullName>
    </submittedName>
</protein>
<accession>A0A2H3D1U7</accession>
<dbReference type="EMBL" id="KZ293729">
    <property type="protein sequence ID" value="PBK81486.1"/>
    <property type="molecule type" value="Genomic_DNA"/>
</dbReference>
<gene>
    <name evidence="1" type="ORF">ARMGADRAFT_778242</name>
</gene>
<keyword evidence="2" id="KW-1185">Reference proteome</keyword>
<name>A0A2H3D1U7_ARMGA</name>
<evidence type="ECO:0000313" key="1">
    <source>
        <dbReference type="EMBL" id="PBK81486.1"/>
    </source>
</evidence>
<sequence length="156" mass="17631">MPGYTRPRPDTRRFWPNLALCPAVLAKLRYPPVSDACLCALSQLHHVKTHSTLMRDMPNTALSATTSCRYPRGTTPLNMNMPCCPSDSRRCRGPRFWRSLFVGDISMDGICELCSEAVGYPAEHTAPFDTFQDDPADTWWGMVLFSTARPIFCLWL</sequence>
<organism evidence="1 2">
    <name type="scientific">Armillaria gallica</name>
    <name type="common">Bulbous honey fungus</name>
    <name type="synonym">Armillaria bulbosa</name>
    <dbReference type="NCBI Taxonomy" id="47427"/>
    <lineage>
        <taxon>Eukaryota</taxon>
        <taxon>Fungi</taxon>
        <taxon>Dikarya</taxon>
        <taxon>Basidiomycota</taxon>
        <taxon>Agaricomycotina</taxon>
        <taxon>Agaricomycetes</taxon>
        <taxon>Agaricomycetidae</taxon>
        <taxon>Agaricales</taxon>
        <taxon>Marasmiineae</taxon>
        <taxon>Physalacriaceae</taxon>
        <taxon>Armillaria</taxon>
    </lineage>
</organism>
<dbReference type="AlphaFoldDB" id="A0A2H3D1U7"/>